<dbReference type="RefSeq" id="WP_024012590.1">
    <property type="nucleotide sequence ID" value="NZ_CM002330.1"/>
</dbReference>
<name>V8RD48_9PSED</name>
<dbReference type="AlphaFoldDB" id="V8RD48"/>
<accession>V8RD48</accession>
<comment type="caution">
    <text evidence="1">The sequence shown here is derived from an EMBL/GenBank/DDBJ whole genome shotgun (WGS) entry which is preliminary data.</text>
</comment>
<dbReference type="PATRIC" id="fig|1395516.4.peg.2211"/>
<dbReference type="EMBL" id="AYMZ01000003">
    <property type="protein sequence ID" value="ETF09827.1"/>
    <property type="molecule type" value="Genomic_DNA"/>
</dbReference>
<evidence type="ECO:0000313" key="2">
    <source>
        <dbReference type="Proteomes" id="UP000024771"/>
    </source>
</evidence>
<sequence>MENDELRHTCTKCNKLYKTSPQAERYKASAGHAGLCEKCLKNEQERVISQRLALCAAKMLDIDRQFKPSAKRLCSLQLANEAADEIRQDSTITAALVQLQRVGLGR</sequence>
<reference evidence="1 2" key="1">
    <citation type="journal article" date="2014" name="Genome Announc.">
        <title>Draft Genome Sequence of Pseudomonas moraviensis R28-S.</title>
        <authorList>
            <person name="Hunter S.S."/>
            <person name="Yano H."/>
            <person name="Loftie-Eaton W."/>
            <person name="Hughes J."/>
            <person name="De Gelder L."/>
            <person name="Stragier P."/>
            <person name="De Vos P."/>
            <person name="Settles M.L."/>
            <person name="Top E.M."/>
        </authorList>
    </citation>
    <scope>NUCLEOTIDE SEQUENCE [LARGE SCALE GENOMIC DNA]</scope>
    <source>
        <strain evidence="2">R28</strain>
    </source>
</reference>
<evidence type="ECO:0000313" key="1">
    <source>
        <dbReference type="EMBL" id="ETF09827.1"/>
    </source>
</evidence>
<dbReference type="HOGENOM" id="CLU_2220903_0_0_6"/>
<gene>
    <name evidence="1" type="ORF">PMO01_10885</name>
</gene>
<dbReference type="Proteomes" id="UP000024771">
    <property type="component" value="Chromosome"/>
</dbReference>
<protein>
    <submittedName>
        <fullName evidence="1">Uncharacterized protein</fullName>
    </submittedName>
</protein>
<organism evidence="1 2">
    <name type="scientific">Pseudomonas moraviensis R28-S</name>
    <dbReference type="NCBI Taxonomy" id="1395516"/>
    <lineage>
        <taxon>Bacteria</taxon>
        <taxon>Pseudomonadati</taxon>
        <taxon>Pseudomonadota</taxon>
        <taxon>Gammaproteobacteria</taxon>
        <taxon>Pseudomonadales</taxon>
        <taxon>Pseudomonadaceae</taxon>
        <taxon>Pseudomonas</taxon>
    </lineage>
</organism>
<proteinExistence type="predicted"/>